<dbReference type="GO" id="GO:0051896">
    <property type="term" value="P:regulation of phosphatidylinositol 3-kinase/protein kinase B signal transduction"/>
    <property type="evidence" value="ECO:0007669"/>
    <property type="project" value="InterPro"/>
</dbReference>
<evidence type="ECO:0000256" key="6">
    <source>
        <dbReference type="ARBA" id="ARBA00023212"/>
    </source>
</evidence>
<dbReference type="InterPro" id="IPR038926">
    <property type="entry name" value="CEP55"/>
</dbReference>
<keyword evidence="4" id="KW-0963">Cytoplasm</keyword>
<dbReference type="EMBL" id="JANPWB010000010">
    <property type="protein sequence ID" value="KAJ1141625.1"/>
    <property type="molecule type" value="Genomic_DNA"/>
</dbReference>
<organism evidence="11 12">
    <name type="scientific">Pleurodeles waltl</name>
    <name type="common">Iberian ribbed newt</name>
    <dbReference type="NCBI Taxonomy" id="8319"/>
    <lineage>
        <taxon>Eukaryota</taxon>
        <taxon>Metazoa</taxon>
        <taxon>Chordata</taxon>
        <taxon>Craniata</taxon>
        <taxon>Vertebrata</taxon>
        <taxon>Euteleostomi</taxon>
        <taxon>Amphibia</taxon>
        <taxon>Batrachia</taxon>
        <taxon>Caudata</taxon>
        <taxon>Salamandroidea</taxon>
        <taxon>Salamandridae</taxon>
        <taxon>Pleurodelinae</taxon>
        <taxon>Pleurodeles</taxon>
    </lineage>
</organism>
<feature type="coiled-coil region" evidence="9">
    <location>
        <begin position="231"/>
        <end position="420"/>
    </location>
</feature>
<evidence type="ECO:0000256" key="4">
    <source>
        <dbReference type="ARBA" id="ARBA00022490"/>
    </source>
</evidence>
<dbReference type="AlphaFoldDB" id="A0AAV7QR84"/>
<comment type="subcellular location">
    <subcellularLocation>
        <location evidence="3">Cleavage furrow</location>
    </subcellularLocation>
    <subcellularLocation>
        <location evidence="1">Cytoplasm</location>
        <location evidence="1">Cytoskeleton</location>
        <location evidence="1">Microtubule organizing center</location>
        <location evidence="1">Centrosome</location>
        <location evidence="1">Centriole</location>
    </subcellularLocation>
    <subcellularLocation>
        <location evidence="2">Midbody</location>
        <location evidence="2">Midbody ring</location>
    </subcellularLocation>
</comment>
<evidence type="ECO:0000256" key="1">
    <source>
        <dbReference type="ARBA" id="ARBA00004114"/>
    </source>
</evidence>
<name>A0AAV7QR84_PLEWA</name>
<evidence type="ECO:0000256" key="9">
    <source>
        <dbReference type="SAM" id="Coils"/>
    </source>
</evidence>
<dbReference type="GO" id="GO:0090543">
    <property type="term" value="C:Flemming body"/>
    <property type="evidence" value="ECO:0007669"/>
    <property type="project" value="UniProtKB-SubCell"/>
</dbReference>
<sequence>MCKSQDLLKVSQIPGFTPGFHTGFHQKLQILPKMTAKTAKDIITNRLGFKAAVSKSDTDLEKLRKENSVLKKAVEDISKGKGKLTDMERSQLLEKILALETEKEKNSQELVEKNKEILHLREKLKSKDGDALNSQVKAKEAERREQLYKSLAEETDNLKKQLYTVTARCVELENRAIAYQVSQESSAGQSGAPVEQKVIESQLKDALEKNQQWLVYDQQREAYVKGLVSRVYDLEQQLETTNQTLQQKSKESNSEGQKLDDNQKYYDQLVVTAKKDLEEERKKTAQLQIEITELKTKYDEKSRATVHLNNTLQSQLAEEHQQRENEKKRMAEKVQRLKTEIEVTKQKLEEEKERYDALSSQAEVLRKCLSKQQEENKRIAFLEQQIQICTSELENEKLDKQNTQHQIYKVRKELRKAKEQMRLQPVKHLHEFHYTESPNNFHSDFDDRLKISTPSPRRSDLLDESFLECPKCKAQYPTSQHRELLAHIDFCADN</sequence>
<comment type="function">
    <text evidence="7">Plays a role in mitotic exit and cytokinesis. Recruits PDCD6IP and TSG101 to midbody during cytokinesis. Required for successful completion of cytokinesis. Not required for microtubule nucleation. Plays a role in the development of the brain and kidney.</text>
</comment>
<dbReference type="FunFam" id="1.20.5.1180:FF:000002">
    <property type="entry name" value="Centrosomal protein of 55 kDa"/>
    <property type="match status" value="1"/>
</dbReference>
<dbReference type="PANTHER" id="PTHR31838">
    <property type="entry name" value="CENTROSOMAL PROTEIN OF 55 KDA"/>
    <property type="match status" value="1"/>
</dbReference>
<dbReference type="Proteomes" id="UP001066276">
    <property type="component" value="Chromosome 6"/>
</dbReference>
<dbReference type="PANTHER" id="PTHR31838:SF1">
    <property type="entry name" value="CENTROSOMAL PROTEIN OF 55 KDA"/>
    <property type="match status" value="1"/>
</dbReference>
<gene>
    <name evidence="11" type="ORF">NDU88_007953</name>
</gene>
<feature type="coiled-coil region" evidence="9">
    <location>
        <begin position="60"/>
        <end position="161"/>
    </location>
</feature>
<dbReference type="GO" id="GO:0005814">
    <property type="term" value="C:centriole"/>
    <property type="evidence" value="ECO:0007669"/>
    <property type="project" value="UniProtKB-SubCell"/>
</dbReference>
<evidence type="ECO:0000256" key="8">
    <source>
        <dbReference type="ARBA" id="ARBA00069787"/>
    </source>
</evidence>
<comment type="caution">
    <text evidence="11">The sequence shown here is derived from an EMBL/GenBank/DDBJ whole genome shotgun (WGS) entry which is preliminary data.</text>
</comment>
<protein>
    <recommendedName>
        <fullName evidence="8">Centrosomal protein of 55 kDa</fullName>
    </recommendedName>
</protein>
<dbReference type="Gene3D" id="1.20.5.1180">
    <property type="entry name" value="Geminin coiled-coil domain"/>
    <property type="match status" value="1"/>
</dbReference>
<evidence type="ECO:0000259" key="10">
    <source>
        <dbReference type="Pfam" id="PF12180"/>
    </source>
</evidence>
<reference evidence="11" key="1">
    <citation type="journal article" date="2022" name="bioRxiv">
        <title>Sequencing and chromosome-scale assembly of the giantPleurodeles waltlgenome.</title>
        <authorList>
            <person name="Brown T."/>
            <person name="Elewa A."/>
            <person name="Iarovenko S."/>
            <person name="Subramanian E."/>
            <person name="Araus A.J."/>
            <person name="Petzold A."/>
            <person name="Susuki M."/>
            <person name="Suzuki K.-i.T."/>
            <person name="Hayashi T."/>
            <person name="Toyoda A."/>
            <person name="Oliveira C."/>
            <person name="Osipova E."/>
            <person name="Leigh N.D."/>
            <person name="Simon A."/>
            <person name="Yun M.H."/>
        </authorList>
    </citation>
    <scope>NUCLEOTIDE SEQUENCE</scope>
    <source>
        <strain evidence="11">20211129_DDA</strain>
        <tissue evidence="11">Liver</tissue>
    </source>
</reference>
<keyword evidence="6" id="KW-0206">Cytoskeleton</keyword>
<evidence type="ECO:0000256" key="3">
    <source>
        <dbReference type="ARBA" id="ARBA00004626"/>
    </source>
</evidence>
<evidence type="ECO:0000313" key="12">
    <source>
        <dbReference type="Proteomes" id="UP001066276"/>
    </source>
</evidence>
<proteinExistence type="predicted"/>
<dbReference type="GO" id="GO:0000281">
    <property type="term" value="P:mitotic cytokinesis"/>
    <property type="evidence" value="ECO:0007669"/>
    <property type="project" value="InterPro"/>
</dbReference>
<evidence type="ECO:0000256" key="7">
    <source>
        <dbReference type="ARBA" id="ARBA00055531"/>
    </source>
</evidence>
<accession>A0AAV7QR84</accession>
<dbReference type="Pfam" id="PF12180">
    <property type="entry name" value="EABR"/>
    <property type="match status" value="1"/>
</dbReference>
<keyword evidence="12" id="KW-1185">Reference proteome</keyword>
<feature type="domain" description="TSG101 and ALIX binding" evidence="10">
    <location>
        <begin position="201"/>
        <end position="231"/>
    </location>
</feature>
<dbReference type="GO" id="GO:0045184">
    <property type="term" value="P:establishment of protein localization"/>
    <property type="evidence" value="ECO:0007669"/>
    <property type="project" value="TreeGrafter"/>
</dbReference>
<dbReference type="InterPro" id="IPR022008">
    <property type="entry name" value="EABR"/>
</dbReference>
<evidence type="ECO:0000256" key="5">
    <source>
        <dbReference type="ARBA" id="ARBA00023054"/>
    </source>
</evidence>
<keyword evidence="5 9" id="KW-0175">Coiled coil</keyword>
<evidence type="ECO:0000256" key="2">
    <source>
        <dbReference type="ARBA" id="ARBA00004476"/>
    </source>
</evidence>
<dbReference type="GO" id="GO:0032154">
    <property type="term" value="C:cleavage furrow"/>
    <property type="evidence" value="ECO:0007669"/>
    <property type="project" value="UniProtKB-SubCell"/>
</dbReference>
<evidence type="ECO:0000313" key="11">
    <source>
        <dbReference type="EMBL" id="KAJ1141625.1"/>
    </source>
</evidence>